<evidence type="ECO:0000259" key="3">
    <source>
        <dbReference type="PROSITE" id="PS50110"/>
    </source>
</evidence>
<dbReference type="PANTHER" id="PTHR44591:SF3">
    <property type="entry name" value="RESPONSE REGULATORY DOMAIN-CONTAINING PROTEIN"/>
    <property type="match status" value="1"/>
</dbReference>
<dbReference type="InterPro" id="IPR011006">
    <property type="entry name" value="CheY-like_superfamily"/>
</dbReference>
<protein>
    <submittedName>
        <fullName evidence="4">CheY-like chemotaxis protein</fullName>
    </submittedName>
</protein>
<evidence type="ECO:0000313" key="5">
    <source>
        <dbReference type="Proteomes" id="UP000567922"/>
    </source>
</evidence>
<comment type="caution">
    <text evidence="4">The sequence shown here is derived from an EMBL/GenBank/DDBJ whole genome shotgun (WGS) entry which is preliminary data.</text>
</comment>
<dbReference type="InterPro" id="IPR050595">
    <property type="entry name" value="Bact_response_regulator"/>
</dbReference>
<gene>
    <name evidence="4" type="ORF">FHU29_004556</name>
</gene>
<organism evidence="4 5">
    <name type="scientific">Hoyosella altamirensis</name>
    <dbReference type="NCBI Taxonomy" id="616997"/>
    <lineage>
        <taxon>Bacteria</taxon>
        <taxon>Bacillati</taxon>
        <taxon>Actinomycetota</taxon>
        <taxon>Actinomycetes</taxon>
        <taxon>Mycobacteriales</taxon>
        <taxon>Hoyosellaceae</taxon>
        <taxon>Hoyosella</taxon>
    </lineage>
</organism>
<sequence>MIEDEPRIASFIEFGLTAEGFTVEVADNGADGLGLAESAGFDVIVLDLMLPRMIGEEVLRRLRAGGACHDKCVSPGWVKIGWCEDRSGRTPCGREDIGW</sequence>
<evidence type="ECO:0000313" key="4">
    <source>
        <dbReference type="EMBL" id="MBB3040061.1"/>
    </source>
</evidence>
<dbReference type="PROSITE" id="PS50110">
    <property type="entry name" value="RESPONSE_REGULATORY"/>
    <property type="match status" value="1"/>
</dbReference>
<evidence type="ECO:0000256" key="2">
    <source>
        <dbReference type="PROSITE-ProRule" id="PRU00169"/>
    </source>
</evidence>
<dbReference type="GO" id="GO:0000160">
    <property type="term" value="P:phosphorelay signal transduction system"/>
    <property type="evidence" value="ECO:0007669"/>
    <property type="project" value="InterPro"/>
</dbReference>
<accession>A0A839RWE5</accession>
<evidence type="ECO:0000256" key="1">
    <source>
        <dbReference type="ARBA" id="ARBA00022553"/>
    </source>
</evidence>
<dbReference type="PANTHER" id="PTHR44591">
    <property type="entry name" value="STRESS RESPONSE REGULATOR PROTEIN 1"/>
    <property type="match status" value="1"/>
</dbReference>
<keyword evidence="1 2" id="KW-0597">Phosphoprotein</keyword>
<name>A0A839RWE5_9ACTN</name>
<dbReference type="Gene3D" id="3.40.50.2300">
    <property type="match status" value="1"/>
</dbReference>
<reference evidence="4 5" key="1">
    <citation type="submission" date="2020-08" db="EMBL/GenBank/DDBJ databases">
        <title>Sequencing the genomes of 1000 actinobacteria strains.</title>
        <authorList>
            <person name="Klenk H.-P."/>
        </authorList>
    </citation>
    <scope>NUCLEOTIDE SEQUENCE [LARGE SCALE GENOMIC DNA]</scope>
    <source>
        <strain evidence="4 5">DSM 45258</strain>
    </source>
</reference>
<dbReference type="EMBL" id="JACHWS010000006">
    <property type="protein sequence ID" value="MBB3040061.1"/>
    <property type="molecule type" value="Genomic_DNA"/>
</dbReference>
<dbReference type="SUPFAM" id="SSF52172">
    <property type="entry name" value="CheY-like"/>
    <property type="match status" value="1"/>
</dbReference>
<dbReference type="Proteomes" id="UP000567922">
    <property type="component" value="Unassembled WGS sequence"/>
</dbReference>
<proteinExistence type="predicted"/>
<keyword evidence="5" id="KW-1185">Reference proteome</keyword>
<feature type="domain" description="Response regulatory" evidence="3">
    <location>
        <begin position="1"/>
        <end position="99"/>
    </location>
</feature>
<dbReference type="InterPro" id="IPR001789">
    <property type="entry name" value="Sig_transdc_resp-reg_receiver"/>
</dbReference>
<dbReference type="Pfam" id="PF00072">
    <property type="entry name" value="Response_reg"/>
    <property type="match status" value="1"/>
</dbReference>
<feature type="modified residue" description="4-aspartylphosphate" evidence="2">
    <location>
        <position position="47"/>
    </location>
</feature>
<dbReference type="AlphaFoldDB" id="A0A839RWE5"/>